<gene>
    <name evidence="8" type="ORF">ODALV1_LOCUS31117</name>
</gene>
<dbReference type="PROSITE" id="PS50209">
    <property type="entry name" value="CARD"/>
    <property type="match status" value="1"/>
</dbReference>
<organism evidence="8 9">
    <name type="scientific">Orchesella dallaii</name>
    <dbReference type="NCBI Taxonomy" id="48710"/>
    <lineage>
        <taxon>Eukaryota</taxon>
        <taxon>Metazoa</taxon>
        <taxon>Ecdysozoa</taxon>
        <taxon>Arthropoda</taxon>
        <taxon>Hexapoda</taxon>
        <taxon>Collembola</taxon>
        <taxon>Entomobryomorpha</taxon>
        <taxon>Entomobryoidea</taxon>
        <taxon>Orchesellidae</taxon>
        <taxon>Orchesellinae</taxon>
        <taxon>Orchesella</taxon>
    </lineage>
</organism>
<proteinExistence type="predicted"/>
<dbReference type="InterPro" id="IPR011009">
    <property type="entry name" value="Kinase-like_dom_sf"/>
</dbReference>
<dbReference type="EMBL" id="CAXLJM020000164">
    <property type="protein sequence ID" value="CAL8147353.1"/>
    <property type="molecule type" value="Genomic_DNA"/>
</dbReference>
<keyword evidence="9" id="KW-1185">Reference proteome</keyword>
<protein>
    <submittedName>
        <fullName evidence="8">Uncharacterized protein</fullName>
    </submittedName>
</protein>
<dbReference type="Pfam" id="PF06479">
    <property type="entry name" value="Ribonuc_2-5A"/>
    <property type="match status" value="1"/>
</dbReference>
<accession>A0ABP1SA07</accession>
<evidence type="ECO:0000313" key="8">
    <source>
        <dbReference type="EMBL" id="CAL8147353.1"/>
    </source>
</evidence>
<dbReference type="SUPFAM" id="SSF48403">
    <property type="entry name" value="Ankyrin repeat"/>
    <property type="match status" value="2"/>
</dbReference>
<dbReference type="PANTHER" id="PTHR13954">
    <property type="entry name" value="IRE1-RELATED"/>
    <property type="match status" value="1"/>
</dbReference>
<dbReference type="PROSITE" id="PS50297">
    <property type="entry name" value="ANK_REP_REGION"/>
    <property type="match status" value="2"/>
</dbReference>
<dbReference type="Gene3D" id="1.20.1440.180">
    <property type="entry name" value="KEN domain"/>
    <property type="match status" value="1"/>
</dbReference>
<dbReference type="Gene3D" id="1.10.533.10">
    <property type="entry name" value="Death Domain, Fas"/>
    <property type="match status" value="1"/>
</dbReference>
<feature type="domain" description="CARD" evidence="6">
    <location>
        <begin position="1"/>
        <end position="67"/>
    </location>
</feature>
<evidence type="ECO:0000259" key="6">
    <source>
        <dbReference type="PROSITE" id="PS50209"/>
    </source>
</evidence>
<dbReference type="SMART" id="SM00220">
    <property type="entry name" value="S_TKc"/>
    <property type="match status" value="1"/>
</dbReference>
<feature type="repeat" description="ANK" evidence="4">
    <location>
        <begin position="1085"/>
        <end position="1121"/>
    </location>
</feature>
<feature type="repeat" description="ANK" evidence="4">
    <location>
        <begin position="1231"/>
        <end position="1258"/>
    </location>
</feature>
<keyword evidence="3" id="KW-0067">ATP-binding</keyword>
<dbReference type="InterPro" id="IPR010513">
    <property type="entry name" value="KEN_dom"/>
</dbReference>
<sequence>MEDRQKEHIRQNLPDLIKNTVCNAILLSTLQSWEILSDIDCEELRSHDGKPSQQALKLYNLLIQRTGAFEGLIEALYHTKQTGAYNILQKGFKDGQSPHFRSSLRKSLKFRSRGTPSSIVYDKKQVIGRGSFDTKVYKGTFGSREVAVKKINCESLNKDEALGEIGFLVQCDWHENIVRYFTVEERDEFILIALELFQMNLSEWVKTKGISASPIEILRQTTKGIAHLHLNQIIHRDLKPENILLASVLGDENVRVKISDFGISKKLPDGRCSVTVTHGVGTYDWMAPEVLQFVDDNSVTYKTVSDIFSLGCIFYYVLTDGQHPFGYGIHRLLNLANGVHQIATKDLKHGRLGNLGIIVQMLSLDPNERPSANALLNHPMFWSNEKVLRFLSQASITINNAEKSKKEPCLDTLNKQPIYLSEIIKGTTAAVPNWVSQLCPTLQNYFKTRNSPSNEQVEEDPSALFHFVNHLQQNFSRIPKDVQLKFEKWPESFLTYWEDKFPLLIQSTYFSFQSLKSEPALVSFYPKSNEYFTLPRTKTRRDIGRSSLQRSFAFRKTVPKLPNTFAPVQVPPQHMVRKSIQVPVRSIGDSQDVRHTIKVKEMAKNMETMQNAEKTKNSISKPDLAALQRELDISDIKTLWQNMKEVNLLTHPISKFIEKEPLLRKTDMAAIKLRWTKMPEILLKLRTEERIQTGNQRREEYNTWIKKSKTQEALYESPQTTNWKEVEYKKLRENIKTGYLFINESEENDFHKKKGILRSHIANAKLLLETAISFGHFSIVRLLIEQLQLAAYLEEPTYAKYLLQKCTNDSIRQTIRLPEKIRILHLIVKGSTLLTLNTKISPYKFKKCHFKLMLYLIKMGLIDVTVVNAEGRSIIHHLCSNIWMTPTEFHKLLDGLLKLRAVNIKQLFCIQDKKGLSPLHLAVQTMSVEVATLKFLSKQKVNFNIRDKNDYNIVHYAIRGGRDASFIKSLFGLGANGFQEADDIINYILDSTRYQNLSTLDYLLNTGYPVNVKDVVTKSTPLHYAVDGKLLNITKGVILVHPTQRQPILYNGVGKNHAHFQDNTQLKIVRKLLEHKANANEKDGEGRTPLHRALFNAELTNIMKIVELLTENGADMNAIDKEGSTLLHKAPFYLSPTLFHQLVLHLVKIGQTSCFGKRDSQEFTPIYWAVLKLEVLESTLHIFKKYGVDFNKDGAVMLAAIRGRRSVTFLQKLVEFGVNLFATDNYLNNYLHVAANEGNIAACCFLIDNGCDINAQDDLGYTPLQRAFVHPITDDHEEILKLLVSKGADADLPIPNEQCDTPRGNANKNSVSPGLSIGRFLRLGTASF</sequence>
<dbReference type="InterPro" id="IPR011029">
    <property type="entry name" value="DEATH-like_dom_sf"/>
</dbReference>
<feature type="repeat" description="ANK" evidence="4">
    <location>
        <begin position="914"/>
        <end position="948"/>
    </location>
</feature>
<evidence type="ECO:0000313" key="9">
    <source>
        <dbReference type="Proteomes" id="UP001642540"/>
    </source>
</evidence>
<feature type="domain" description="KEN" evidence="7">
    <location>
        <begin position="384"/>
        <end position="527"/>
    </location>
</feature>
<keyword evidence="1" id="KW-0732">Signal</keyword>
<dbReference type="SUPFAM" id="SSF56112">
    <property type="entry name" value="Protein kinase-like (PK-like)"/>
    <property type="match status" value="1"/>
</dbReference>
<dbReference type="Gene3D" id="1.25.40.20">
    <property type="entry name" value="Ankyrin repeat-containing domain"/>
    <property type="match status" value="2"/>
</dbReference>
<dbReference type="Gene3D" id="3.30.200.20">
    <property type="entry name" value="Phosphorylase Kinase, domain 1"/>
    <property type="match status" value="1"/>
</dbReference>
<dbReference type="Pfam" id="PF12796">
    <property type="entry name" value="Ank_2"/>
    <property type="match status" value="2"/>
</dbReference>
<dbReference type="SMART" id="SM00248">
    <property type="entry name" value="ANK"/>
    <property type="match status" value="10"/>
</dbReference>
<dbReference type="InterPro" id="IPR038357">
    <property type="entry name" value="KEN_sf"/>
</dbReference>
<evidence type="ECO:0000259" key="5">
    <source>
        <dbReference type="PROSITE" id="PS50011"/>
    </source>
</evidence>
<dbReference type="CDD" id="cd01671">
    <property type="entry name" value="CARD"/>
    <property type="match status" value="1"/>
</dbReference>
<dbReference type="InterPro" id="IPR045133">
    <property type="entry name" value="IRE1/2-like"/>
</dbReference>
<name>A0ABP1SA07_9HEXA</name>
<evidence type="ECO:0000259" key="7">
    <source>
        <dbReference type="PROSITE" id="PS51392"/>
    </source>
</evidence>
<evidence type="ECO:0000256" key="3">
    <source>
        <dbReference type="ARBA" id="ARBA00022840"/>
    </source>
</evidence>
<keyword evidence="4" id="KW-0040">ANK repeat</keyword>
<dbReference type="InterPro" id="IPR001315">
    <property type="entry name" value="CARD"/>
</dbReference>
<dbReference type="Pfam" id="PF00069">
    <property type="entry name" value="Pkinase"/>
    <property type="match status" value="1"/>
</dbReference>
<reference evidence="8 9" key="1">
    <citation type="submission" date="2024-08" db="EMBL/GenBank/DDBJ databases">
        <authorList>
            <person name="Cucini C."/>
            <person name="Frati F."/>
        </authorList>
    </citation>
    <scope>NUCLEOTIDE SEQUENCE [LARGE SCALE GENOMIC DNA]</scope>
</reference>
<dbReference type="PROSITE" id="PS50088">
    <property type="entry name" value="ANK_REPEAT"/>
    <property type="match status" value="3"/>
</dbReference>
<comment type="caution">
    <text evidence="8">The sequence shown here is derived from an EMBL/GenBank/DDBJ whole genome shotgun (WGS) entry which is preliminary data.</text>
</comment>
<feature type="domain" description="Protein kinase" evidence="5">
    <location>
        <begin position="121"/>
        <end position="381"/>
    </location>
</feature>
<dbReference type="InterPro" id="IPR000719">
    <property type="entry name" value="Prot_kinase_dom"/>
</dbReference>
<dbReference type="InterPro" id="IPR008271">
    <property type="entry name" value="Ser/Thr_kinase_AS"/>
</dbReference>
<evidence type="ECO:0000256" key="1">
    <source>
        <dbReference type="ARBA" id="ARBA00022729"/>
    </source>
</evidence>
<evidence type="ECO:0000256" key="4">
    <source>
        <dbReference type="PROSITE-ProRule" id="PRU00023"/>
    </source>
</evidence>
<dbReference type="PROSITE" id="PS51392">
    <property type="entry name" value="KEN"/>
    <property type="match status" value="1"/>
</dbReference>
<evidence type="ECO:0000256" key="2">
    <source>
        <dbReference type="ARBA" id="ARBA00022741"/>
    </source>
</evidence>
<dbReference type="InterPro" id="IPR002110">
    <property type="entry name" value="Ankyrin_rpt"/>
</dbReference>
<dbReference type="PANTHER" id="PTHR13954:SF6">
    <property type="entry name" value="NON-SPECIFIC SERINE_THREONINE PROTEIN KINASE"/>
    <property type="match status" value="1"/>
</dbReference>
<dbReference type="SUPFAM" id="SSF47986">
    <property type="entry name" value="DEATH domain"/>
    <property type="match status" value="1"/>
</dbReference>
<dbReference type="PROSITE" id="PS00108">
    <property type="entry name" value="PROTEIN_KINASE_ST"/>
    <property type="match status" value="1"/>
</dbReference>
<dbReference type="Proteomes" id="UP001642540">
    <property type="component" value="Unassembled WGS sequence"/>
</dbReference>
<dbReference type="InterPro" id="IPR036770">
    <property type="entry name" value="Ankyrin_rpt-contain_sf"/>
</dbReference>
<keyword evidence="2" id="KW-0547">Nucleotide-binding</keyword>
<dbReference type="PROSITE" id="PS50011">
    <property type="entry name" value="PROTEIN_KINASE_DOM"/>
    <property type="match status" value="1"/>
</dbReference>
<dbReference type="Gene3D" id="1.10.510.10">
    <property type="entry name" value="Transferase(Phosphotransferase) domain 1"/>
    <property type="match status" value="1"/>
</dbReference>